<dbReference type="Proteomes" id="UP000646827">
    <property type="component" value="Unassembled WGS sequence"/>
</dbReference>
<dbReference type="PROSITE" id="PS50075">
    <property type="entry name" value="CARRIER"/>
    <property type="match status" value="1"/>
</dbReference>
<dbReference type="Gene3D" id="1.10.1200.10">
    <property type="entry name" value="ACP-like"/>
    <property type="match status" value="1"/>
</dbReference>
<dbReference type="InterPro" id="IPR036291">
    <property type="entry name" value="NAD(P)-bd_dom_sf"/>
</dbReference>
<evidence type="ECO:0000259" key="4">
    <source>
        <dbReference type="PROSITE" id="PS50075"/>
    </source>
</evidence>
<name>A0A8H7VNI0_9FUNG</name>
<dbReference type="Pfam" id="PF07993">
    <property type="entry name" value="NAD_binding_4"/>
    <property type="match status" value="1"/>
</dbReference>
<accession>A0A8H7VNI0</accession>
<evidence type="ECO:0000256" key="3">
    <source>
        <dbReference type="SAM" id="Phobius"/>
    </source>
</evidence>
<keyword evidence="1" id="KW-0596">Phosphopantetheine</keyword>
<dbReference type="InterPro" id="IPR036736">
    <property type="entry name" value="ACP-like_sf"/>
</dbReference>
<dbReference type="InterPro" id="IPR000873">
    <property type="entry name" value="AMP-dep_synth/lig_dom"/>
</dbReference>
<dbReference type="PANTHER" id="PTHR44845:SF6">
    <property type="entry name" value="BETA-ALANINE-ACTIVATING ENZYME"/>
    <property type="match status" value="1"/>
</dbReference>
<evidence type="ECO:0000313" key="5">
    <source>
        <dbReference type="EMBL" id="KAG2221169.1"/>
    </source>
</evidence>
<evidence type="ECO:0000256" key="2">
    <source>
        <dbReference type="ARBA" id="ARBA00022553"/>
    </source>
</evidence>
<sequence>MIYKYYDYPRDFSTVIQMFETQAARFKDNVCLRYQIPDTLVFDSLTYGQVDEMSTYLVQELASQLPPVKDCGVIGYLLDDPVLSVLTILAILKLRRVFFAISPRNSEEAAVHLMSITSTRYLITSNKYKDFSQKCASQVPKSCGIKVLSPFNEKTLSPLISEKINQEHDMPTTATADFLNDIKNHEHENDIIGILHSSGSTSFPKPTYETNRSVLWTTIHTLGENIYNSNNQGFGDKDVMLMPCPFFHGSGIYTFLIVVSFGATAVLFYRLPPSPRDIIAVSKAYGVTSMTVMPIQLEEMADYLKEEEHSNNMSSNSSKIVVPSVLQQIKFYLAVSAPLRIPIGDYLCSKGLNIRCAYGTTEFGIAMVSTKISKYENIPWNYLRPVKKLSPYMMLEPIDQSSPDICQLILRADCPSFASSISNRSNGDYAAGDLFMEKPLNSNNWSMIGRIDDTLVMKNGEKTNPIPMENKILDIDIVRKCCVIGEYRECTAVLIELKMEQVVKYTPRQILSKIYTGIKEANKSAPSHSTVIVPHMVYILPMDKKLPTTAKDNVIRRKVTEVFVNEINEMYNSFLLQSDILDDYCGEQDNKTYFSNKNKKDDFLRQAAASVLNRRSDEIKMSVSLFDYGLNSLLAIQLRNKIATKFKPVPHNLLFEYPTIDSMIQLFKTNTTTFDTSMVSSPTALTDIVPPEDKIRVQIEKSYQKTQSILYEYLGQIEHDFPTRAIVDNQNQQRQQDTVLLTGATGSLGAFLLRDMIQSPQIKKIYCLVRNKLRNNEQHKEEYNINSQKALMQRIEESFKKRSIDTLLLKRTNKVEALSMDNLDASNFGLSQDTYIKLRNEVTMIQLCGWLVDFNQPVQYFERMCLRGLYNILKFGWRKINPIRTHFVSSISATANYKSTVRRKNDDNNGSLPLLIPECPLPQDPHLAIPMGYAQSKYIVEHLFAYLAKHKNFPCFVERLGQICGDKENGVWNTDEQYPLMITAGATMKIMPNLGDDVNWICVDSAATTILDIMLNTMTMDHHDNNFFHVVNTRSFQWSHLLNIMKACGIQFAVVKPDVWIKELSRHQNNPAYRLLTFYENHWKHSSREILMWDTTNTVKIAPSLANAPIFNDEILKKCLFLWHNIGFYNYN</sequence>
<proteinExistence type="predicted"/>
<gene>
    <name evidence="5" type="ORF">INT45_007746</name>
</gene>
<dbReference type="PANTHER" id="PTHR44845">
    <property type="entry name" value="CARRIER DOMAIN-CONTAINING PROTEIN"/>
    <property type="match status" value="1"/>
</dbReference>
<evidence type="ECO:0000256" key="1">
    <source>
        <dbReference type="ARBA" id="ARBA00022450"/>
    </source>
</evidence>
<keyword evidence="3" id="KW-1133">Transmembrane helix</keyword>
<dbReference type="SUPFAM" id="SSF56801">
    <property type="entry name" value="Acetyl-CoA synthetase-like"/>
    <property type="match status" value="1"/>
</dbReference>
<keyword evidence="2" id="KW-0597">Phosphoprotein</keyword>
<organism evidence="5 6">
    <name type="scientific">Circinella minor</name>
    <dbReference type="NCBI Taxonomy" id="1195481"/>
    <lineage>
        <taxon>Eukaryota</taxon>
        <taxon>Fungi</taxon>
        <taxon>Fungi incertae sedis</taxon>
        <taxon>Mucoromycota</taxon>
        <taxon>Mucoromycotina</taxon>
        <taxon>Mucoromycetes</taxon>
        <taxon>Mucorales</taxon>
        <taxon>Lichtheimiaceae</taxon>
        <taxon>Circinella</taxon>
    </lineage>
</organism>
<dbReference type="Pfam" id="PF00550">
    <property type="entry name" value="PP-binding"/>
    <property type="match status" value="1"/>
</dbReference>
<keyword evidence="6" id="KW-1185">Reference proteome</keyword>
<dbReference type="Pfam" id="PF00501">
    <property type="entry name" value="AMP-binding"/>
    <property type="match status" value="1"/>
</dbReference>
<dbReference type="PROSITE" id="PS00012">
    <property type="entry name" value="PHOSPHOPANTETHEINE"/>
    <property type="match status" value="1"/>
</dbReference>
<dbReference type="InterPro" id="IPR020845">
    <property type="entry name" value="AMP-binding_CS"/>
</dbReference>
<dbReference type="InterPro" id="IPR020806">
    <property type="entry name" value="PKS_PP-bd"/>
</dbReference>
<comment type="caution">
    <text evidence="5">The sequence shown here is derived from an EMBL/GenBank/DDBJ whole genome shotgun (WGS) entry which is preliminary data.</text>
</comment>
<feature type="transmembrane region" description="Helical" evidence="3">
    <location>
        <begin position="250"/>
        <end position="269"/>
    </location>
</feature>
<dbReference type="SMART" id="SM00823">
    <property type="entry name" value="PKS_PP"/>
    <property type="match status" value="1"/>
</dbReference>
<dbReference type="SUPFAM" id="SSF47336">
    <property type="entry name" value="ACP-like"/>
    <property type="match status" value="1"/>
</dbReference>
<dbReference type="PROSITE" id="PS00455">
    <property type="entry name" value="AMP_BINDING"/>
    <property type="match status" value="1"/>
</dbReference>
<reference evidence="5 6" key="1">
    <citation type="submission" date="2020-12" db="EMBL/GenBank/DDBJ databases">
        <title>Metabolic potential, ecology and presence of endohyphal bacteria is reflected in genomic diversity of Mucoromycotina.</title>
        <authorList>
            <person name="Muszewska A."/>
            <person name="Okrasinska A."/>
            <person name="Steczkiewicz K."/>
            <person name="Drgas O."/>
            <person name="Orlowska M."/>
            <person name="Perlinska-Lenart U."/>
            <person name="Aleksandrzak-Piekarczyk T."/>
            <person name="Szatraj K."/>
            <person name="Zielenkiewicz U."/>
            <person name="Pilsyk S."/>
            <person name="Malc E."/>
            <person name="Mieczkowski P."/>
            <person name="Kruszewska J.S."/>
            <person name="Biernat P."/>
            <person name="Pawlowska J."/>
        </authorList>
    </citation>
    <scope>NUCLEOTIDE SEQUENCE [LARGE SCALE GENOMIC DNA]</scope>
    <source>
        <strain evidence="5 6">CBS 142.35</strain>
    </source>
</reference>
<dbReference type="OrthoDB" id="429813at2759"/>
<dbReference type="GO" id="GO:0031177">
    <property type="term" value="F:phosphopantetheine binding"/>
    <property type="evidence" value="ECO:0007669"/>
    <property type="project" value="InterPro"/>
</dbReference>
<dbReference type="SUPFAM" id="SSF51735">
    <property type="entry name" value="NAD(P)-binding Rossmann-fold domains"/>
    <property type="match status" value="1"/>
</dbReference>
<dbReference type="AlphaFoldDB" id="A0A8H7VNI0"/>
<protein>
    <recommendedName>
        <fullName evidence="4">Carrier domain-containing protein</fullName>
    </recommendedName>
</protein>
<dbReference type="EMBL" id="JAEPRB010000117">
    <property type="protein sequence ID" value="KAG2221169.1"/>
    <property type="molecule type" value="Genomic_DNA"/>
</dbReference>
<dbReference type="InterPro" id="IPR013120">
    <property type="entry name" value="FAR_NAD-bd"/>
</dbReference>
<feature type="domain" description="Carrier" evidence="4">
    <location>
        <begin position="595"/>
        <end position="671"/>
    </location>
</feature>
<dbReference type="Gene3D" id="3.40.50.720">
    <property type="entry name" value="NAD(P)-binding Rossmann-like Domain"/>
    <property type="match status" value="1"/>
</dbReference>
<dbReference type="InterPro" id="IPR009081">
    <property type="entry name" value="PP-bd_ACP"/>
</dbReference>
<dbReference type="Gene3D" id="3.40.50.12780">
    <property type="entry name" value="N-terminal domain of ligase-like"/>
    <property type="match status" value="1"/>
</dbReference>
<keyword evidence="3" id="KW-0812">Transmembrane</keyword>
<dbReference type="InterPro" id="IPR042099">
    <property type="entry name" value="ANL_N_sf"/>
</dbReference>
<evidence type="ECO:0000313" key="6">
    <source>
        <dbReference type="Proteomes" id="UP000646827"/>
    </source>
</evidence>
<dbReference type="InterPro" id="IPR006162">
    <property type="entry name" value="Ppantetheine_attach_site"/>
</dbReference>
<keyword evidence="3" id="KW-0472">Membrane</keyword>
<dbReference type="Pfam" id="PF23562">
    <property type="entry name" value="AMP-binding_C_3"/>
    <property type="match status" value="1"/>
</dbReference>